<gene>
    <name evidence="2" type="ORF">MUK42_30716</name>
</gene>
<evidence type="ECO:0000313" key="2">
    <source>
        <dbReference type="EMBL" id="URE03689.1"/>
    </source>
</evidence>
<reference evidence="2" key="1">
    <citation type="submission" date="2022-05" db="EMBL/GenBank/DDBJ databases">
        <title>The Musa troglodytarum L. genome provides insights into the mechanism of non-climacteric behaviour and enrichment of carotenoids.</title>
        <authorList>
            <person name="Wang J."/>
        </authorList>
    </citation>
    <scope>NUCLEOTIDE SEQUENCE</scope>
    <source>
        <tissue evidence="2">Leaf</tissue>
    </source>
</reference>
<dbReference type="EMBL" id="CP097507">
    <property type="protein sequence ID" value="URE03689.1"/>
    <property type="molecule type" value="Genomic_DNA"/>
</dbReference>
<name>A0A9E7FWK0_9LILI</name>
<dbReference type="AlphaFoldDB" id="A0A9E7FWK0"/>
<feature type="region of interest" description="Disordered" evidence="1">
    <location>
        <begin position="28"/>
        <end position="58"/>
    </location>
</feature>
<keyword evidence="3" id="KW-1185">Reference proteome</keyword>
<dbReference type="Proteomes" id="UP001055439">
    <property type="component" value="Chromosome 5"/>
</dbReference>
<protein>
    <submittedName>
        <fullName evidence="2">Uncharacterized protein</fullName>
    </submittedName>
</protein>
<organism evidence="2 3">
    <name type="scientific">Musa troglodytarum</name>
    <name type="common">fe'i banana</name>
    <dbReference type="NCBI Taxonomy" id="320322"/>
    <lineage>
        <taxon>Eukaryota</taxon>
        <taxon>Viridiplantae</taxon>
        <taxon>Streptophyta</taxon>
        <taxon>Embryophyta</taxon>
        <taxon>Tracheophyta</taxon>
        <taxon>Spermatophyta</taxon>
        <taxon>Magnoliopsida</taxon>
        <taxon>Liliopsida</taxon>
        <taxon>Zingiberales</taxon>
        <taxon>Musaceae</taxon>
        <taxon>Musa</taxon>
    </lineage>
</organism>
<sequence length="89" mass="10255">MYTDGYLDLLKRLEKVIVNINRRLAEFDESSVDHGSSTQLKAGRSNGKEENGGCSSDLHQELQSDDQILWPLYLGWEPPESYRLDTLRR</sequence>
<proteinExistence type="predicted"/>
<accession>A0A9E7FWK0</accession>
<evidence type="ECO:0000313" key="3">
    <source>
        <dbReference type="Proteomes" id="UP001055439"/>
    </source>
</evidence>
<evidence type="ECO:0000256" key="1">
    <source>
        <dbReference type="SAM" id="MobiDB-lite"/>
    </source>
</evidence>